<accession>A0A951PG68</accession>
<proteinExistence type="inferred from homology"/>
<evidence type="ECO:0000313" key="10">
    <source>
        <dbReference type="Proteomes" id="UP000753908"/>
    </source>
</evidence>
<keyword evidence="8" id="KW-0997">Cell inner membrane</keyword>
<sequence>MKLNFLFRTANRWFSDTPERALDQAYKAALMIKVIEDEHFNGKKISAESANYGDSVISYFESELKKYLKTVKFRLAEFRGSRSIFSNSEQRMLNANRTDTFNNSSQYYSNELNEKQSIIFEKLNFIDEIISKYIEKKSPIPSASLIPIPQPKANQVIQTSSNQLVTDQTPKQPKSLQKEAVTKRGVVTNVETVSDKTGVLPRSILRTFNRIQSELDPKAEEEVVKNFRNSKLKTIISLKFILTLIIVPILTHQVTKTLIVGPAVDHFRSDNNPVIFLNLDMEEEAFVELQRFEEELKFKSLLGFSPELSQEKREEQVREKAVEMAKEYRDRSANAIKNIFSDLLSLAAFGLVIFSSRQDIIVLKSFMDDIVYGLSDSAKAFIIILFTDMFVGFHSPHGWEVILEGVSKHLGIPESRDFIFLFIATFPVILDSVIKYWIFRYLNRVSPSAVATYRNMNE</sequence>
<dbReference type="GO" id="GO:0015078">
    <property type="term" value="F:proton transmembrane transporter activity"/>
    <property type="evidence" value="ECO:0007669"/>
    <property type="project" value="UniProtKB-UniRule"/>
</dbReference>
<reference evidence="9" key="1">
    <citation type="submission" date="2021-05" db="EMBL/GenBank/DDBJ databases">
        <authorList>
            <person name="Pietrasiak N."/>
            <person name="Ward R."/>
            <person name="Stajich J.E."/>
            <person name="Kurbessoian T."/>
        </authorList>
    </citation>
    <scope>NUCLEOTIDE SEQUENCE</scope>
    <source>
        <strain evidence="9">CPER-KK1</strain>
    </source>
</reference>
<keyword evidence="4 8" id="KW-0375">Hydrogen ion transport</keyword>
<dbReference type="EMBL" id="JAHHIF010000002">
    <property type="protein sequence ID" value="MBW4543115.1"/>
    <property type="molecule type" value="Genomic_DNA"/>
</dbReference>
<evidence type="ECO:0000256" key="4">
    <source>
        <dbReference type="ARBA" id="ARBA00022781"/>
    </source>
</evidence>
<evidence type="ECO:0000313" key="9">
    <source>
        <dbReference type="EMBL" id="MBW4543115.1"/>
    </source>
</evidence>
<keyword evidence="2 8" id="KW-0813">Transport</keyword>
<comment type="subcellular location">
    <subcellularLocation>
        <location evidence="8">Cell inner membrane</location>
        <topology evidence="8">Multi-pass membrane protein</topology>
    </subcellularLocation>
    <subcellularLocation>
        <location evidence="1">Membrane</location>
        <topology evidence="1">Multi-pass membrane protein</topology>
    </subcellularLocation>
</comment>
<gene>
    <name evidence="8 9" type="primary">pxcA</name>
    <name evidence="9" type="ORF">KME25_01500</name>
</gene>
<evidence type="ECO:0000256" key="1">
    <source>
        <dbReference type="ARBA" id="ARBA00004141"/>
    </source>
</evidence>
<name>A0A951PG68_9CYAN</name>
<comment type="caution">
    <text evidence="9">The sequence shown here is derived from an EMBL/GenBank/DDBJ whole genome shotgun (WGS) entry which is preliminary data.</text>
</comment>
<protein>
    <recommendedName>
        <fullName evidence="8">Proton extrusion protein PxcA</fullName>
    </recommendedName>
</protein>
<evidence type="ECO:0000256" key="3">
    <source>
        <dbReference type="ARBA" id="ARBA00022692"/>
    </source>
</evidence>
<dbReference type="InterPro" id="IPR004282">
    <property type="entry name" value="CemA"/>
</dbReference>
<keyword evidence="5 8" id="KW-1133">Transmembrane helix</keyword>
<reference evidence="9" key="2">
    <citation type="journal article" date="2022" name="Microbiol. Resour. Announc.">
        <title>Metagenome Sequencing to Explore Phylogenomics of Terrestrial Cyanobacteria.</title>
        <authorList>
            <person name="Ward R.D."/>
            <person name="Stajich J.E."/>
            <person name="Johansen J.R."/>
            <person name="Huntemann M."/>
            <person name="Clum A."/>
            <person name="Foster B."/>
            <person name="Foster B."/>
            <person name="Roux S."/>
            <person name="Palaniappan K."/>
            <person name="Varghese N."/>
            <person name="Mukherjee S."/>
            <person name="Reddy T.B.K."/>
            <person name="Daum C."/>
            <person name="Copeland A."/>
            <person name="Chen I.A."/>
            <person name="Ivanova N.N."/>
            <person name="Kyrpides N.C."/>
            <person name="Shapiro N."/>
            <person name="Eloe-Fadrosh E.A."/>
            <person name="Pietrasiak N."/>
        </authorList>
    </citation>
    <scope>NUCLEOTIDE SEQUENCE</scope>
    <source>
        <strain evidence="9">CPER-KK1</strain>
    </source>
</reference>
<evidence type="ECO:0000256" key="8">
    <source>
        <dbReference type="HAMAP-Rule" id="MF_01308"/>
    </source>
</evidence>
<feature type="transmembrane region" description="Helical" evidence="8">
    <location>
        <begin position="418"/>
        <end position="438"/>
    </location>
</feature>
<evidence type="ECO:0000256" key="5">
    <source>
        <dbReference type="ARBA" id="ARBA00022989"/>
    </source>
</evidence>
<dbReference type="HAMAP" id="MF_01308">
    <property type="entry name" value="CemA_PxcA"/>
    <property type="match status" value="1"/>
</dbReference>
<comment type="function">
    <text evidence="8">Required for H(+) efflux immediately after light irradiation to form a rapid H(+) concentration gradient across the thylakoid membranes. Together with PxcL, contributes to transient H(+) uptake following dark to light transition.</text>
</comment>
<evidence type="ECO:0000256" key="6">
    <source>
        <dbReference type="ARBA" id="ARBA00023065"/>
    </source>
</evidence>
<dbReference type="GO" id="GO:0005886">
    <property type="term" value="C:plasma membrane"/>
    <property type="evidence" value="ECO:0007669"/>
    <property type="project" value="UniProtKB-SubCell"/>
</dbReference>
<keyword evidence="6 8" id="KW-0406">Ion transport</keyword>
<keyword evidence="3 8" id="KW-0812">Transmembrane</keyword>
<organism evidence="9 10">
    <name type="scientific">Symplocastrum torsivum CPER-KK1</name>
    <dbReference type="NCBI Taxonomy" id="450513"/>
    <lineage>
        <taxon>Bacteria</taxon>
        <taxon>Bacillati</taxon>
        <taxon>Cyanobacteriota</taxon>
        <taxon>Cyanophyceae</taxon>
        <taxon>Oscillatoriophycideae</taxon>
        <taxon>Oscillatoriales</taxon>
        <taxon>Microcoleaceae</taxon>
        <taxon>Symplocastrum</taxon>
    </lineage>
</organism>
<dbReference type="PANTHER" id="PTHR33650">
    <property type="entry name" value="CHLOROPLAST ENVELOPE MEMBRANE PROTEIN-RELATED"/>
    <property type="match status" value="1"/>
</dbReference>
<evidence type="ECO:0000256" key="7">
    <source>
        <dbReference type="ARBA" id="ARBA00023136"/>
    </source>
</evidence>
<dbReference type="PANTHER" id="PTHR33650:SF2">
    <property type="entry name" value="CHLOROPLAST ENVELOPE MEMBRANE PROTEIN"/>
    <property type="match status" value="1"/>
</dbReference>
<dbReference type="Proteomes" id="UP000753908">
    <property type="component" value="Unassembled WGS sequence"/>
</dbReference>
<dbReference type="AlphaFoldDB" id="A0A951PG68"/>
<keyword evidence="7 8" id="KW-0472">Membrane</keyword>
<keyword evidence="8" id="KW-1003">Cell membrane</keyword>
<dbReference type="NCBIfam" id="NF002703">
    <property type="entry name" value="PRK02507.1-1"/>
    <property type="match status" value="1"/>
</dbReference>
<comment type="caution">
    <text evidence="8">Lacks conserved residue(s) required for the propagation of feature annotation.</text>
</comment>
<comment type="similarity">
    <text evidence="8">Belongs to the CemA family.</text>
</comment>
<dbReference type="Pfam" id="PF03040">
    <property type="entry name" value="CemA"/>
    <property type="match status" value="1"/>
</dbReference>
<evidence type="ECO:0000256" key="2">
    <source>
        <dbReference type="ARBA" id="ARBA00022448"/>
    </source>
</evidence>